<keyword evidence="1 2" id="KW-0175">Coiled coil</keyword>
<sequence length="403" mass="45779">MCAARDPSGHSDSRRELHALLLRVEEAHRADIFTYSSGHLNPNRLSQKAPIDTAKEPKWTGSFAPAKVAVTAASVTADSPHPEKGAETSPPHIAGSHSDTFAKYRQVYGNRDQRRTRREFERSVLKIQDLREPKGLGWSQAAGKQERRLEQVLKKLCAESRLGRERLHIFSGIFGDVCNGSQVFGQILREIKTEYDLYLNSVLSSHSNPQNTAQMVPFRCRPNQSHRLFPLTPGATSPGDLNEARDEVLRLGYDARKALVDNDQVRMELKRERDQAQHINGVQNQVDQQDSKQGEVLVTPSDQVRNKRREVLAVLEEVRLLENVIRKQMVPKDTIRATERYIRDLEAEITALSASKKRLCEAYEDLQSNISSLMDKAKITKEIQGEFWKNVWGTLRHEDKDIS</sequence>
<evidence type="ECO:0000259" key="4">
    <source>
        <dbReference type="Pfam" id="PF15739"/>
    </source>
</evidence>
<dbReference type="PANTHER" id="PTHR34916">
    <property type="entry name" value="GI:13385330"/>
    <property type="match status" value="1"/>
</dbReference>
<feature type="coiled-coil region" evidence="2">
    <location>
        <begin position="335"/>
        <end position="376"/>
    </location>
</feature>
<dbReference type="EMBL" id="JAINUF010000005">
    <property type="protein sequence ID" value="KAJ8359835.1"/>
    <property type="molecule type" value="Genomic_DNA"/>
</dbReference>
<name>A0A9Q1J003_SYNKA</name>
<comment type="caution">
    <text evidence="5">The sequence shown here is derived from an EMBL/GenBank/DDBJ whole genome shotgun (WGS) entry which is preliminary data.</text>
</comment>
<dbReference type="InterPro" id="IPR032755">
    <property type="entry name" value="TSNAXIP1_N"/>
</dbReference>
<organism evidence="5 6">
    <name type="scientific">Synaphobranchus kaupii</name>
    <name type="common">Kaup's arrowtooth eel</name>
    <dbReference type="NCBI Taxonomy" id="118154"/>
    <lineage>
        <taxon>Eukaryota</taxon>
        <taxon>Metazoa</taxon>
        <taxon>Chordata</taxon>
        <taxon>Craniata</taxon>
        <taxon>Vertebrata</taxon>
        <taxon>Euteleostomi</taxon>
        <taxon>Actinopterygii</taxon>
        <taxon>Neopterygii</taxon>
        <taxon>Teleostei</taxon>
        <taxon>Anguilliformes</taxon>
        <taxon>Synaphobranchidae</taxon>
        <taxon>Synaphobranchus</taxon>
    </lineage>
</organism>
<feature type="region of interest" description="Disordered" evidence="3">
    <location>
        <begin position="76"/>
        <end position="97"/>
    </location>
</feature>
<reference evidence="5" key="1">
    <citation type="journal article" date="2023" name="Science">
        <title>Genome structures resolve the early diversification of teleost fishes.</title>
        <authorList>
            <person name="Parey E."/>
            <person name="Louis A."/>
            <person name="Montfort J."/>
            <person name="Bouchez O."/>
            <person name="Roques C."/>
            <person name="Iampietro C."/>
            <person name="Lluch J."/>
            <person name="Castinel A."/>
            <person name="Donnadieu C."/>
            <person name="Desvignes T."/>
            <person name="Floi Bucao C."/>
            <person name="Jouanno E."/>
            <person name="Wen M."/>
            <person name="Mejri S."/>
            <person name="Dirks R."/>
            <person name="Jansen H."/>
            <person name="Henkel C."/>
            <person name="Chen W.J."/>
            <person name="Zahm M."/>
            <person name="Cabau C."/>
            <person name="Klopp C."/>
            <person name="Thompson A.W."/>
            <person name="Robinson-Rechavi M."/>
            <person name="Braasch I."/>
            <person name="Lecointre G."/>
            <person name="Bobe J."/>
            <person name="Postlethwait J.H."/>
            <person name="Berthelot C."/>
            <person name="Roest Crollius H."/>
            <person name="Guiguen Y."/>
        </authorList>
    </citation>
    <scope>NUCLEOTIDE SEQUENCE</scope>
    <source>
        <strain evidence="5">WJC10195</strain>
    </source>
</reference>
<evidence type="ECO:0000256" key="1">
    <source>
        <dbReference type="ARBA" id="ARBA00023054"/>
    </source>
</evidence>
<dbReference type="PANTHER" id="PTHR34916:SF1">
    <property type="entry name" value="GI:13385330"/>
    <property type="match status" value="1"/>
</dbReference>
<dbReference type="Proteomes" id="UP001152622">
    <property type="component" value="Chromosome 5"/>
</dbReference>
<feature type="domain" description="Translin-associated factor X-interacting protein 1 N-terminal" evidence="4">
    <location>
        <begin position="146"/>
        <end position="266"/>
    </location>
</feature>
<dbReference type="Pfam" id="PF15739">
    <property type="entry name" value="TSNAXIP1_N"/>
    <property type="match status" value="1"/>
</dbReference>
<dbReference type="OrthoDB" id="10024479at2759"/>
<keyword evidence="6" id="KW-1185">Reference proteome</keyword>
<evidence type="ECO:0000256" key="2">
    <source>
        <dbReference type="SAM" id="Coils"/>
    </source>
</evidence>
<evidence type="ECO:0000313" key="6">
    <source>
        <dbReference type="Proteomes" id="UP001152622"/>
    </source>
</evidence>
<protein>
    <recommendedName>
        <fullName evidence="4">Translin-associated factor X-interacting protein 1 N-terminal domain-containing protein</fullName>
    </recommendedName>
</protein>
<evidence type="ECO:0000256" key="3">
    <source>
        <dbReference type="SAM" id="MobiDB-lite"/>
    </source>
</evidence>
<dbReference type="AlphaFoldDB" id="A0A9Q1J003"/>
<gene>
    <name evidence="5" type="ORF">SKAU_G00163600</name>
</gene>
<proteinExistence type="predicted"/>
<accession>A0A9Q1J003</accession>
<evidence type="ECO:0000313" key="5">
    <source>
        <dbReference type="EMBL" id="KAJ8359835.1"/>
    </source>
</evidence>